<dbReference type="PROSITE" id="PS52029">
    <property type="entry name" value="LD_TPASE"/>
    <property type="match status" value="1"/>
</dbReference>
<dbReference type="GO" id="GO:0008360">
    <property type="term" value="P:regulation of cell shape"/>
    <property type="evidence" value="ECO:0007669"/>
    <property type="project" value="UniProtKB-KW"/>
</dbReference>
<protein>
    <submittedName>
        <fullName evidence="7">Unannotated protein</fullName>
    </submittedName>
</protein>
<dbReference type="AlphaFoldDB" id="A0A6J7HDK5"/>
<evidence type="ECO:0000256" key="1">
    <source>
        <dbReference type="ARBA" id="ARBA00004752"/>
    </source>
</evidence>
<dbReference type="InterPro" id="IPR038063">
    <property type="entry name" value="Transpep_catalytic_dom"/>
</dbReference>
<dbReference type="EMBL" id="CAFBMW010000002">
    <property type="protein sequence ID" value="CAB4917734.1"/>
    <property type="molecule type" value="Genomic_DNA"/>
</dbReference>
<dbReference type="SUPFAM" id="SSF47090">
    <property type="entry name" value="PGBD-like"/>
    <property type="match status" value="2"/>
</dbReference>
<dbReference type="GO" id="GO:0005576">
    <property type="term" value="C:extracellular region"/>
    <property type="evidence" value="ECO:0007669"/>
    <property type="project" value="TreeGrafter"/>
</dbReference>
<accession>A0A6J7HDK5</accession>
<evidence type="ECO:0000256" key="5">
    <source>
        <dbReference type="ARBA" id="ARBA00023316"/>
    </source>
</evidence>
<dbReference type="Gene3D" id="2.40.440.10">
    <property type="entry name" value="L,D-transpeptidase catalytic domain-like"/>
    <property type="match status" value="1"/>
</dbReference>
<dbReference type="InterPro" id="IPR002477">
    <property type="entry name" value="Peptidoglycan-bd-like"/>
</dbReference>
<dbReference type="PANTHER" id="PTHR30582:SF33">
    <property type="entry name" value="EXPORTED PROTEIN"/>
    <property type="match status" value="1"/>
</dbReference>
<evidence type="ECO:0000313" key="7">
    <source>
        <dbReference type="EMBL" id="CAB4917734.1"/>
    </source>
</evidence>
<keyword evidence="3" id="KW-0133">Cell shape</keyword>
<keyword evidence="5" id="KW-0961">Cell wall biogenesis/degradation</keyword>
<gene>
    <name evidence="7" type="ORF">UFOPK3662_00417</name>
</gene>
<proteinExistence type="predicted"/>
<evidence type="ECO:0000259" key="6">
    <source>
        <dbReference type="PROSITE" id="PS52029"/>
    </source>
</evidence>
<dbReference type="InterPro" id="IPR036365">
    <property type="entry name" value="PGBD-like_sf"/>
</dbReference>
<dbReference type="GO" id="GO:0018104">
    <property type="term" value="P:peptidoglycan-protein cross-linking"/>
    <property type="evidence" value="ECO:0007669"/>
    <property type="project" value="TreeGrafter"/>
</dbReference>
<dbReference type="GO" id="GO:0071555">
    <property type="term" value="P:cell wall organization"/>
    <property type="evidence" value="ECO:0007669"/>
    <property type="project" value="UniProtKB-KW"/>
</dbReference>
<dbReference type="InterPro" id="IPR005490">
    <property type="entry name" value="LD_TPept_cat_dom"/>
</dbReference>
<name>A0A6J7HDK5_9ZZZZ</name>
<dbReference type="Gene3D" id="1.10.101.10">
    <property type="entry name" value="PGBD-like superfamily/PGBD"/>
    <property type="match status" value="2"/>
</dbReference>
<dbReference type="SUPFAM" id="SSF141523">
    <property type="entry name" value="L,D-transpeptidase catalytic domain-like"/>
    <property type="match status" value="1"/>
</dbReference>
<dbReference type="InterPro" id="IPR036366">
    <property type="entry name" value="PGBDSf"/>
</dbReference>
<comment type="pathway">
    <text evidence="1">Cell wall biogenesis; peptidoglycan biosynthesis.</text>
</comment>
<keyword evidence="2" id="KW-0808">Transferase</keyword>
<dbReference type="CDD" id="cd16913">
    <property type="entry name" value="YkuD_like"/>
    <property type="match status" value="1"/>
</dbReference>
<feature type="domain" description="L,D-TPase catalytic" evidence="6">
    <location>
        <begin position="225"/>
        <end position="337"/>
    </location>
</feature>
<evidence type="ECO:0000256" key="3">
    <source>
        <dbReference type="ARBA" id="ARBA00022960"/>
    </source>
</evidence>
<sequence length="339" mass="37613">MPHHTPYASSRFVAVLLALLCTVAALTAVGSSASAAAPSTGASARGFEPMRPGDKGWRVRVLQSRLHQLDLHSEVVTSRFDEETRTGVATFQRRRGWTADGVVDERTWLKVVSLTTEPTTEALHNVYTPGRPLLERGDTGMRVRQVQARLKQVRWYDGRVTGRYARSTVEAVRGFQAKRRIPVTGQVDRRTLTRLEDMTSAPTKAELFNIVPQGPALDPRCTTGRAMCVDKSSRSLRWVVDGVVLRTVEVRFGSDELPTREGAFAVFRKSRDHVSSLYDTPMPFAMFFSGGQAVHYSPDFAANGYDGASHGCVNVRDRAAVAWLFDQVRLGDKVIVYRS</sequence>
<dbReference type="PANTHER" id="PTHR30582">
    <property type="entry name" value="L,D-TRANSPEPTIDASE"/>
    <property type="match status" value="1"/>
</dbReference>
<reference evidence="7" key="1">
    <citation type="submission" date="2020-05" db="EMBL/GenBank/DDBJ databases">
        <authorList>
            <person name="Chiriac C."/>
            <person name="Salcher M."/>
            <person name="Ghai R."/>
            <person name="Kavagutti S V."/>
        </authorList>
    </citation>
    <scope>NUCLEOTIDE SEQUENCE</scope>
</reference>
<keyword evidence="4" id="KW-0573">Peptidoglycan synthesis</keyword>
<dbReference type="GO" id="GO:0071972">
    <property type="term" value="F:peptidoglycan L,D-transpeptidase activity"/>
    <property type="evidence" value="ECO:0007669"/>
    <property type="project" value="TreeGrafter"/>
</dbReference>
<dbReference type="Pfam" id="PF03734">
    <property type="entry name" value="YkuD"/>
    <property type="match status" value="1"/>
</dbReference>
<evidence type="ECO:0000256" key="4">
    <source>
        <dbReference type="ARBA" id="ARBA00022984"/>
    </source>
</evidence>
<dbReference type="InterPro" id="IPR050979">
    <property type="entry name" value="LD-transpeptidase"/>
</dbReference>
<dbReference type="UniPathway" id="UPA00219"/>
<dbReference type="GO" id="GO:0016740">
    <property type="term" value="F:transferase activity"/>
    <property type="evidence" value="ECO:0007669"/>
    <property type="project" value="UniProtKB-KW"/>
</dbReference>
<evidence type="ECO:0000256" key="2">
    <source>
        <dbReference type="ARBA" id="ARBA00022679"/>
    </source>
</evidence>
<dbReference type="Pfam" id="PF01471">
    <property type="entry name" value="PG_binding_1"/>
    <property type="match status" value="2"/>
</dbReference>
<organism evidence="7">
    <name type="scientific">freshwater metagenome</name>
    <dbReference type="NCBI Taxonomy" id="449393"/>
    <lineage>
        <taxon>unclassified sequences</taxon>
        <taxon>metagenomes</taxon>
        <taxon>ecological metagenomes</taxon>
    </lineage>
</organism>